<keyword evidence="2" id="KW-1133">Transmembrane helix</keyword>
<feature type="compositionally biased region" description="Low complexity" evidence="1">
    <location>
        <begin position="102"/>
        <end position="113"/>
    </location>
</feature>
<protein>
    <submittedName>
        <fullName evidence="4">Putative tricarboxylic transport membrane protein</fullName>
    </submittedName>
</protein>
<feature type="transmembrane region" description="Helical" evidence="2">
    <location>
        <begin position="31"/>
        <end position="50"/>
    </location>
</feature>
<feature type="transmembrane region" description="Helical" evidence="2">
    <location>
        <begin position="166"/>
        <end position="188"/>
    </location>
</feature>
<proteinExistence type="predicted"/>
<evidence type="ECO:0000313" key="4">
    <source>
        <dbReference type="EMBL" id="NYH79654.1"/>
    </source>
</evidence>
<keyword evidence="2" id="KW-0472">Membrane</keyword>
<evidence type="ECO:0000259" key="3">
    <source>
        <dbReference type="Pfam" id="PF07331"/>
    </source>
</evidence>
<feature type="transmembrane region" description="Helical" evidence="2">
    <location>
        <begin position="130"/>
        <end position="154"/>
    </location>
</feature>
<keyword evidence="5" id="KW-1185">Reference proteome</keyword>
<feature type="transmembrane region" description="Helical" evidence="2">
    <location>
        <begin position="62"/>
        <end position="82"/>
    </location>
</feature>
<dbReference type="RefSeq" id="WP_179536054.1">
    <property type="nucleotide sequence ID" value="NZ_JACBYW010000005.1"/>
</dbReference>
<sequence>MSASVHRTTPAGESPALGDGARSFWTGRSELFVGVLVIALGGFLLIRSAMMDVPSSVSFLGPRFFPVVVGTLLAVLGVALSVRTLLPRSAATADEAGGGDGSAVSSAESDSAEAGARSDWKPLLLTGATLAAHLALLQTAGWVIAGALLFWGVSCALGSGHKLRDLGISFVVSAAVQLAFSAGLGLPLPSGVLVGVF</sequence>
<keyword evidence="2" id="KW-0812">Transmembrane</keyword>
<evidence type="ECO:0000256" key="2">
    <source>
        <dbReference type="SAM" id="Phobius"/>
    </source>
</evidence>
<feature type="domain" description="DUF1468" evidence="3">
    <location>
        <begin position="32"/>
        <end position="189"/>
    </location>
</feature>
<dbReference type="Proteomes" id="UP000548304">
    <property type="component" value="Unassembled WGS sequence"/>
</dbReference>
<gene>
    <name evidence="4" type="ORF">FHR84_002992</name>
</gene>
<dbReference type="EMBL" id="JACBYW010000005">
    <property type="protein sequence ID" value="NYH79654.1"/>
    <property type="molecule type" value="Genomic_DNA"/>
</dbReference>
<evidence type="ECO:0000313" key="5">
    <source>
        <dbReference type="Proteomes" id="UP000548304"/>
    </source>
</evidence>
<dbReference type="AlphaFoldDB" id="A0A852YX28"/>
<accession>A0A852YX28</accession>
<reference evidence="4 5" key="1">
    <citation type="submission" date="2020-07" db="EMBL/GenBank/DDBJ databases">
        <title>Genomic Encyclopedia of Type Strains, Phase III (KMG-III): the genomes of soil and plant-associated and newly described type strains.</title>
        <authorList>
            <person name="Whitman W."/>
        </authorList>
    </citation>
    <scope>NUCLEOTIDE SEQUENCE [LARGE SCALE GENOMIC DNA]</scope>
    <source>
        <strain evidence="4 5">CECT 8576</strain>
    </source>
</reference>
<evidence type="ECO:0000256" key="1">
    <source>
        <dbReference type="SAM" id="MobiDB-lite"/>
    </source>
</evidence>
<organism evidence="4 5">
    <name type="scientific">Actinopolyspora biskrensis</name>
    <dbReference type="NCBI Taxonomy" id="1470178"/>
    <lineage>
        <taxon>Bacteria</taxon>
        <taxon>Bacillati</taxon>
        <taxon>Actinomycetota</taxon>
        <taxon>Actinomycetes</taxon>
        <taxon>Actinopolysporales</taxon>
        <taxon>Actinopolysporaceae</taxon>
        <taxon>Actinopolyspora</taxon>
    </lineage>
</organism>
<comment type="caution">
    <text evidence="4">The sequence shown here is derived from an EMBL/GenBank/DDBJ whole genome shotgun (WGS) entry which is preliminary data.</text>
</comment>
<name>A0A852YX28_9ACTN</name>
<dbReference type="Pfam" id="PF07331">
    <property type="entry name" value="TctB"/>
    <property type="match status" value="1"/>
</dbReference>
<dbReference type="InterPro" id="IPR009936">
    <property type="entry name" value="DUF1468"/>
</dbReference>
<feature type="region of interest" description="Disordered" evidence="1">
    <location>
        <begin position="92"/>
        <end position="113"/>
    </location>
</feature>